<dbReference type="SUPFAM" id="SSF55961">
    <property type="entry name" value="Bet v1-like"/>
    <property type="match status" value="1"/>
</dbReference>
<dbReference type="InterPro" id="IPR023393">
    <property type="entry name" value="START-like_dom_sf"/>
</dbReference>
<organism evidence="1 2">
    <name type="scientific">Agromyces bracchium</name>
    <dbReference type="NCBI Taxonomy" id="88376"/>
    <lineage>
        <taxon>Bacteria</taxon>
        <taxon>Bacillati</taxon>
        <taxon>Actinomycetota</taxon>
        <taxon>Actinomycetes</taxon>
        <taxon>Micrococcales</taxon>
        <taxon>Microbacteriaceae</taxon>
        <taxon>Agromyces</taxon>
    </lineage>
</organism>
<dbReference type="RefSeq" id="WP_328288959.1">
    <property type="nucleotide sequence ID" value="NZ_JBHMAT010000009.1"/>
</dbReference>
<reference evidence="1 2" key="1">
    <citation type="submission" date="2019-11" db="EMBL/GenBank/DDBJ databases">
        <title>Agromyces kandeliae sp. nov., isolated from mangrove soil.</title>
        <authorList>
            <person name="Wang R."/>
        </authorList>
    </citation>
    <scope>NUCLEOTIDE SEQUENCE [LARGE SCALE GENOMIC DNA]</scope>
    <source>
        <strain evidence="1 2">JCM 11433</strain>
    </source>
</reference>
<dbReference type="Proteomes" id="UP000433071">
    <property type="component" value="Unassembled WGS sequence"/>
</dbReference>
<evidence type="ECO:0000313" key="1">
    <source>
        <dbReference type="EMBL" id="MTH68360.1"/>
    </source>
</evidence>
<dbReference type="AlphaFoldDB" id="A0A6I3M104"/>
<comment type="caution">
    <text evidence="1">The sequence shown here is derived from an EMBL/GenBank/DDBJ whole genome shotgun (WGS) entry which is preliminary data.</text>
</comment>
<gene>
    <name evidence="1" type="ORF">GJ743_08260</name>
</gene>
<dbReference type="CDD" id="cd07820">
    <property type="entry name" value="SRPBCC_3"/>
    <property type="match status" value="1"/>
</dbReference>
<protein>
    <submittedName>
        <fullName evidence="1">Cyclase</fullName>
    </submittedName>
</protein>
<name>A0A6I3M104_9MICO</name>
<proteinExistence type="predicted"/>
<evidence type="ECO:0000313" key="2">
    <source>
        <dbReference type="Proteomes" id="UP000433071"/>
    </source>
</evidence>
<keyword evidence="2" id="KW-1185">Reference proteome</keyword>
<dbReference type="EMBL" id="WMLB01000020">
    <property type="protein sequence ID" value="MTH68360.1"/>
    <property type="molecule type" value="Genomic_DNA"/>
</dbReference>
<accession>A0A6I3M104</accession>
<sequence length="147" mass="16474">MTVEFECRTHVPAGVQEAFDRSRSIDLHMASMSDSRERAIAGVTAGLISEGEEVTWQAWHVGVPIRMISRITAMTEPEYFVDEQVRGPFRSFRHEHEFRPDGSGALMIDRVKFDAPLGPLGTMAELVIGPYLRHLIEKRNAHIAAGD</sequence>
<dbReference type="Gene3D" id="3.30.530.20">
    <property type="match status" value="1"/>
</dbReference>